<organism evidence="3 4">
    <name type="scientific">Blepharisma stoltei</name>
    <dbReference type="NCBI Taxonomy" id="1481888"/>
    <lineage>
        <taxon>Eukaryota</taxon>
        <taxon>Sar</taxon>
        <taxon>Alveolata</taxon>
        <taxon>Ciliophora</taxon>
        <taxon>Postciliodesmatophora</taxon>
        <taxon>Heterotrichea</taxon>
        <taxon>Heterotrichida</taxon>
        <taxon>Blepharismidae</taxon>
        <taxon>Blepharisma</taxon>
    </lineage>
</organism>
<evidence type="ECO:0000313" key="4">
    <source>
        <dbReference type="Proteomes" id="UP001162131"/>
    </source>
</evidence>
<dbReference type="Pfam" id="PF25752">
    <property type="entry name" value="DUF1619_N"/>
    <property type="match status" value="1"/>
</dbReference>
<dbReference type="PANTHER" id="PTHR14611">
    <property type="entry name" value="TECTONIC FAMILY MEMBER"/>
    <property type="match status" value="1"/>
</dbReference>
<feature type="chain" id="PRO_5043840829" description="Tectonic-1-3 N-terminal domain-containing protein" evidence="1">
    <location>
        <begin position="17"/>
        <end position="584"/>
    </location>
</feature>
<name>A0AAU9IW71_9CILI</name>
<dbReference type="Proteomes" id="UP001162131">
    <property type="component" value="Unassembled WGS sequence"/>
</dbReference>
<dbReference type="PANTHER" id="PTHR14611:SF2">
    <property type="entry name" value="TECTONIC"/>
    <property type="match status" value="1"/>
</dbReference>
<evidence type="ECO:0000256" key="1">
    <source>
        <dbReference type="SAM" id="SignalP"/>
    </source>
</evidence>
<protein>
    <recommendedName>
        <fullName evidence="2">Tectonic-1-3 N-terminal domain-containing protein</fullName>
    </recommendedName>
</protein>
<feature type="signal peptide" evidence="1">
    <location>
        <begin position="1"/>
        <end position="16"/>
    </location>
</feature>
<keyword evidence="1" id="KW-0732">Signal</keyword>
<dbReference type="AlphaFoldDB" id="A0AAU9IW71"/>
<proteinExistence type="predicted"/>
<evidence type="ECO:0000259" key="2">
    <source>
        <dbReference type="Pfam" id="PF25752"/>
    </source>
</evidence>
<feature type="domain" description="Tectonic-1-3 N-terminal" evidence="2">
    <location>
        <begin position="29"/>
        <end position="122"/>
    </location>
</feature>
<reference evidence="3" key="1">
    <citation type="submission" date="2021-09" db="EMBL/GenBank/DDBJ databases">
        <authorList>
            <consortium name="AG Swart"/>
            <person name="Singh M."/>
            <person name="Singh A."/>
            <person name="Seah K."/>
            <person name="Emmerich C."/>
        </authorList>
    </citation>
    <scope>NUCLEOTIDE SEQUENCE</scope>
    <source>
        <strain evidence="3">ATCC30299</strain>
    </source>
</reference>
<accession>A0AAU9IW71</accession>
<keyword evidence="4" id="KW-1185">Reference proteome</keyword>
<dbReference type="EMBL" id="CAJZBQ010000011">
    <property type="protein sequence ID" value="CAG9313766.1"/>
    <property type="molecule type" value="Genomic_DNA"/>
</dbReference>
<sequence>MFAICTFLLAAYLSSADESNYIEDDTDPGKCVCDLTANSCDVFCCCDDDCSSTLKDLWDTEDPSTNRCLNSKFTKYYSLKCPSSNDNYFYSARRGIKSATSDIMNNLLCVDQDNSASFGTYYKKISDSSISSDTIQQQITDNVEYSDLLYSPQTTITRSNFNPGDLMGSLANSWAQFGNRWSLPSPDSFGYCNDMNFVKWLEPSSPGFCNRQYLASTLSTHCTSELNAALYSSLLQVYNTSNLASSSLYTIQIGSIKIRDVNTLIDTSSSSTSVSTTYSSCICTNALLEAHYTVLTTLSQQYFLKITADLVVGNIGTTGCSGTETINIQQKFSVTFQTQETVTVKSGNPGYIVGKPVLLGKLQSDNTINVYSSGYPVYGASLTGQCLTSSQTTSNPPVINFRQDFVYSCYYPLSYPALSSYCTTYNEKLPIFSIFDDITHVGKFGNSLSSNIDDWVEIKDASNKTVATSWNSETGDCLLPNMVVYDIVVAEIGSIKNPQPKIVYAQKRKEFTNWAFMKTITTDDQYFMNTVVINYIEYDKDFDPYTLIRLKSQILPDDVLYPFRASGSRVSISVIFGILAIILN</sequence>
<dbReference type="InterPro" id="IPR057724">
    <property type="entry name" value="TCTN1-3_N"/>
</dbReference>
<gene>
    <name evidence="3" type="ORF">BSTOLATCC_MIC9570</name>
</gene>
<dbReference type="InterPro" id="IPR040354">
    <property type="entry name" value="TCTN1-3"/>
</dbReference>
<comment type="caution">
    <text evidence="3">The sequence shown here is derived from an EMBL/GenBank/DDBJ whole genome shotgun (WGS) entry which is preliminary data.</text>
</comment>
<evidence type="ECO:0000313" key="3">
    <source>
        <dbReference type="EMBL" id="CAG9313766.1"/>
    </source>
</evidence>